<dbReference type="Gene3D" id="3.40.50.1110">
    <property type="entry name" value="SGNH hydrolase"/>
    <property type="match status" value="1"/>
</dbReference>
<dbReference type="Pfam" id="PF00657">
    <property type="entry name" value="Lipase_GDSL"/>
    <property type="match status" value="1"/>
</dbReference>
<evidence type="ECO:0000313" key="4">
    <source>
        <dbReference type="Proteomes" id="UP001632038"/>
    </source>
</evidence>
<dbReference type="AlphaFoldDB" id="A0ABD3EMZ9"/>
<dbReference type="Proteomes" id="UP001632038">
    <property type="component" value="Unassembled WGS sequence"/>
</dbReference>
<gene>
    <name evidence="3" type="ORF">CASFOL_001388</name>
</gene>
<dbReference type="InterPro" id="IPR001087">
    <property type="entry name" value="GDSL"/>
</dbReference>
<comment type="similarity">
    <text evidence="1">Belongs to the 'GDSL' lipolytic enzyme family.</text>
</comment>
<dbReference type="PANTHER" id="PTHR22835:SF158">
    <property type="entry name" value="GDSL ESTERASE_LIPASE LIP-4-LIKE ISOFORM X1"/>
    <property type="match status" value="1"/>
</dbReference>
<comment type="caution">
    <text evidence="3">The sequence shown here is derived from an EMBL/GenBank/DDBJ whole genome shotgun (WGS) entry which is preliminary data.</text>
</comment>
<accession>A0ABD3EMZ9</accession>
<keyword evidence="2" id="KW-0325">Glycoprotein</keyword>
<name>A0ABD3EMZ9_9LAMI</name>
<dbReference type="EMBL" id="JAVIJP010000002">
    <property type="protein sequence ID" value="KAL3655602.1"/>
    <property type="molecule type" value="Genomic_DNA"/>
</dbReference>
<evidence type="ECO:0000256" key="1">
    <source>
        <dbReference type="ARBA" id="ARBA00008668"/>
    </source>
</evidence>
<protein>
    <submittedName>
        <fullName evidence="3">Uncharacterized protein</fullName>
    </submittedName>
</protein>
<evidence type="ECO:0000256" key="2">
    <source>
        <dbReference type="ARBA" id="ARBA00023180"/>
    </source>
</evidence>
<sequence length="95" mass="10676">MYIGQNDLMASLDSILYAQVIWKIPSSISEVKDALWAVYQLGGRNFCVHNTGPLGCLPRELATKDKLRSNDFDRFGCIKSFNDDAQAFNAKLNDM</sequence>
<dbReference type="PANTHER" id="PTHR22835">
    <property type="entry name" value="ZINC FINGER FYVE DOMAIN CONTAINING PROTEIN"/>
    <property type="match status" value="1"/>
</dbReference>
<proteinExistence type="inferred from homology"/>
<keyword evidence="4" id="KW-1185">Reference proteome</keyword>
<organism evidence="3 4">
    <name type="scientific">Castilleja foliolosa</name>
    <dbReference type="NCBI Taxonomy" id="1961234"/>
    <lineage>
        <taxon>Eukaryota</taxon>
        <taxon>Viridiplantae</taxon>
        <taxon>Streptophyta</taxon>
        <taxon>Embryophyta</taxon>
        <taxon>Tracheophyta</taxon>
        <taxon>Spermatophyta</taxon>
        <taxon>Magnoliopsida</taxon>
        <taxon>eudicotyledons</taxon>
        <taxon>Gunneridae</taxon>
        <taxon>Pentapetalae</taxon>
        <taxon>asterids</taxon>
        <taxon>lamiids</taxon>
        <taxon>Lamiales</taxon>
        <taxon>Orobanchaceae</taxon>
        <taxon>Pedicularideae</taxon>
        <taxon>Castillejinae</taxon>
        <taxon>Castilleja</taxon>
    </lineage>
</organism>
<reference evidence="4" key="1">
    <citation type="journal article" date="2024" name="IScience">
        <title>Strigolactones Initiate the Formation of Haustorium-like Structures in Castilleja.</title>
        <authorList>
            <person name="Buerger M."/>
            <person name="Peterson D."/>
            <person name="Chory J."/>
        </authorList>
    </citation>
    <scope>NUCLEOTIDE SEQUENCE [LARGE SCALE GENOMIC DNA]</scope>
</reference>
<evidence type="ECO:0000313" key="3">
    <source>
        <dbReference type="EMBL" id="KAL3655602.1"/>
    </source>
</evidence>
<dbReference type="InterPro" id="IPR036514">
    <property type="entry name" value="SGNH_hydro_sf"/>
</dbReference>